<name>A0AAJ8JRY3_9TREE</name>
<dbReference type="RefSeq" id="XP_066067982.1">
    <property type="nucleotide sequence ID" value="XM_066211885.1"/>
</dbReference>
<dbReference type="GeneID" id="91086672"/>
<feature type="compositionally biased region" description="Polar residues" evidence="6">
    <location>
        <begin position="309"/>
        <end position="321"/>
    </location>
</feature>
<dbReference type="Proteomes" id="UP000094043">
    <property type="component" value="Chromosome 3"/>
</dbReference>
<dbReference type="EMBL" id="CP143786">
    <property type="protein sequence ID" value="WVN87282.1"/>
    <property type="molecule type" value="Genomic_DNA"/>
</dbReference>
<dbReference type="GO" id="GO:0005681">
    <property type="term" value="C:spliceosomal complex"/>
    <property type="evidence" value="ECO:0007669"/>
    <property type="project" value="TreeGrafter"/>
</dbReference>
<dbReference type="PRINTS" id="PR00625">
    <property type="entry name" value="JDOMAIN"/>
</dbReference>
<evidence type="ECO:0000256" key="5">
    <source>
        <dbReference type="ARBA" id="ARBA00023242"/>
    </source>
</evidence>
<dbReference type="PANTHER" id="PTHR44313">
    <property type="entry name" value="DNAJ HOMOLOG SUBFAMILY C MEMBER 17"/>
    <property type="match status" value="1"/>
</dbReference>
<feature type="region of interest" description="Disordered" evidence="6">
    <location>
        <begin position="285"/>
        <end position="338"/>
    </location>
</feature>
<dbReference type="KEGG" id="cdep:91086672"/>
<dbReference type="PANTHER" id="PTHR44313:SF1">
    <property type="entry name" value="DNAJ HOMOLOG SUBFAMILY C MEMBER 17"/>
    <property type="match status" value="1"/>
</dbReference>
<evidence type="ECO:0000256" key="3">
    <source>
        <dbReference type="ARBA" id="ARBA00022490"/>
    </source>
</evidence>
<sequence>MAPILSDEEAALDPYALLELETGASFKDAQKAFRKKSLKYHPDKNPTPEAASIFYHLSLSLGIFEDQAKRNYVDTRLEASRRMKEKHAQMNAHKKAAVDALVAREEAARRAKTEQVKRRQQDMEEEAIKDAGRRMLEEAQKRMMRAAAMPPTTKPSTVPDPKSHQIGEQSRPNIGSEDLTLILTLPSTSTHTSSSFQVLLSKSYGPISHLILPSSSDQPALPAIGGKKKKAKGRKAVVEFAKENWGGCYACWRDYEDRKGLEGVKVKWGKGEIPAWVQWAELQKPGKRKHSALENGETNGHGREHTLPSVLSQNGFRPSFQNERENLEAEIRRQEKEE</sequence>
<keyword evidence="5" id="KW-0539">Nucleus</keyword>
<dbReference type="InterPro" id="IPR052094">
    <property type="entry name" value="Pre-mRNA-splicing_ERAD"/>
</dbReference>
<reference evidence="8" key="1">
    <citation type="submission" date="2016-06" db="EMBL/GenBank/DDBJ databases">
        <authorList>
            <person name="Cuomo C."/>
            <person name="Litvintseva A."/>
            <person name="Heitman J."/>
            <person name="Chen Y."/>
            <person name="Sun S."/>
            <person name="Springer D."/>
            <person name="Dromer F."/>
            <person name="Young S."/>
            <person name="Zeng Q."/>
            <person name="Chapman S."/>
            <person name="Gujja S."/>
            <person name="Saif S."/>
            <person name="Birren B."/>
        </authorList>
    </citation>
    <scope>NUCLEOTIDE SEQUENCE</scope>
    <source>
        <strain evidence="8">CBS 7841</strain>
    </source>
</reference>
<reference evidence="8" key="2">
    <citation type="journal article" date="2022" name="Elife">
        <title>Obligate sexual reproduction of a homothallic fungus closely related to the Cryptococcus pathogenic species complex.</title>
        <authorList>
            <person name="Passer A.R."/>
            <person name="Clancey S.A."/>
            <person name="Shea T."/>
            <person name="David-Palma M."/>
            <person name="Averette A.F."/>
            <person name="Boekhout T."/>
            <person name="Porcel B.M."/>
            <person name="Nowrousian M."/>
            <person name="Cuomo C.A."/>
            <person name="Sun S."/>
            <person name="Heitman J."/>
            <person name="Coelho M.A."/>
        </authorList>
    </citation>
    <scope>NUCLEOTIDE SEQUENCE</scope>
    <source>
        <strain evidence="8">CBS 7841</strain>
    </source>
</reference>
<accession>A0AAJ8JRY3</accession>
<dbReference type="PROSITE" id="PS50076">
    <property type="entry name" value="DNAJ_2"/>
    <property type="match status" value="1"/>
</dbReference>
<evidence type="ECO:0000256" key="2">
    <source>
        <dbReference type="ARBA" id="ARBA00004496"/>
    </source>
</evidence>
<feature type="domain" description="J" evidence="7">
    <location>
        <begin position="13"/>
        <end position="77"/>
    </location>
</feature>
<evidence type="ECO:0000256" key="1">
    <source>
        <dbReference type="ARBA" id="ARBA00004123"/>
    </source>
</evidence>
<keyword evidence="4" id="KW-0143">Chaperone</keyword>
<gene>
    <name evidence="8" type="ORF">L203_102460</name>
</gene>
<evidence type="ECO:0000259" key="7">
    <source>
        <dbReference type="PROSITE" id="PS50076"/>
    </source>
</evidence>
<evidence type="ECO:0000313" key="8">
    <source>
        <dbReference type="EMBL" id="WVN87282.1"/>
    </source>
</evidence>
<dbReference type="InterPro" id="IPR001623">
    <property type="entry name" value="DnaJ_domain"/>
</dbReference>
<dbReference type="SMART" id="SM00271">
    <property type="entry name" value="DnaJ"/>
    <property type="match status" value="1"/>
</dbReference>
<dbReference type="AlphaFoldDB" id="A0AAJ8JRY3"/>
<dbReference type="SUPFAM" id="SSF46565">
    <property type="entry name" value="Chaperone J-domain"/>
    <property type="match status" value="1"/>
</dbReference>
<protein>
    <recommendedName>
        <fullName evidence="7">J domain-containing protein</fullName>
    </recommendedName>
</protein>
<feature type="region of interest" description="Disordered" evidence="6">
    <location>
        <begin position="147"/>
        <end position="173"/>
    </location>
</feature>
<evidence type="ECO:0000313" key="9">
    <source>
        <dbReference type="Proteomes" id="UP000094043"/>
    </source>
</evidence>
<dbReference type="InterPro" id="IPR036869">
    <property type="entry name" value="J_dom_sf"/>
</dbReference>
<dbReference type="CDD" id="cd06257">
    <property type="entry name" value="DnaJ"/>
    <property type="match status" value="1"/>
</dbReference>
<feature type="compositionally biased region" description="Basic and acidic residues" evidence="6">
    <location>
        <begin position="322"/>
        <end position="338"/>
    </location>
</feature>
<comment type="subcellular location">
    <subcellularLocation>
        <location evidence="2">Cytoplasm</location>
    </subcellularLocation>
    <subcellularLocation>
        <location evidence="1">Nucleus</location>
    </subcellularLocation>
</comment>
<reference evidence="8" key="3">
    <citation type="submission" date="2024-01" db="EMBL/GenBank/DDBJ databases">
        <authorList>
            <person name="Coelho M.A."/>
            <person name="David-Palma M."/>
            <person name="Shea T."/>
            <person name="Sun S."/>
            <person name="Cuomo C.A."/>
            <person name="Heitman J."/>
        </authorList>
    </citation>
    <scope>NUCLEOTIDE SEQUENCE</scope>
    <source>
        <strain evidence="8">CBS 7841</strain>
    </source>
</reference>
<keyword evidence="9" id="KW-1185">Reference proteome</keyword>
<evidence type="ECO:0000256" key="6">
    <source>
        <dbReference type="SAM" id="MobiDB-lite"/>
    </source>
</evidence>
<dbReference type="GO" id="GO:0005737">
    <property type="term" value="C:cytoplasm"/>
    <property type="evidence" value="ECO:0007669"/>
    <property type="project" value="UniProtKB-SubCell"/>
</dbReference>
<proteinExistence type="predicted"/>
<keyword evidence="3" id="KW-0963">Cytoplasm</keyword>
<evidence type="ECO:0000256" key="4">
    <source>
        <dbReference type="ARBA" id="ARBA00023186"/>
    </source>
</evidence>
<dbReference type="Gene3D" id="1.10.287.110">
    <property type="entry name" value="DnaJ domain"/>
    <property type="match status" value="1"/>
</dbReference>
<dbReference type="Pfam" id="PF00226">
    <property type="entry name" value="DnaJ"/>
    <property type="match status" value="1"/>
</dbReference>
<organism evidence="8 9">
    <name type="scientific">Cryptococcus depauperatus CBS 7841</name>
    <dbReference type="NCBI Taxonomy" id="1295531"/>
    <lineage>
        <taxon>Eukaryota</taxon>
        <taxon>Fungi</taxon>
        <taxon>Dikarya</taxon>
        <taxon>Basidiomycota</taxon>
        <taxon>Agaricomycotina</taxon>
        <taxon>Tremellomycetes</taxon>
        <taxon>Tremellales</taxon>
        <taxon>Cryptococcaceae</taxon>
        <taxon>Cryptococcus</taxon>
    </lineage>
</organism>
<dbReference type="GO" id="GO:0000390">
    <property type="term" value="P:spliceosomal complex disassembly"/>
    <property type="evidence" value="ECO:0007669"/>
    <property type="project" value="TreeGrafter"/>
</dbReference>